<feature type="transmembrane region" description="Helical" evidence="9">
    <location>
        <begin position="86"/>
        <end position="107"/>
    </location>
</feature>
<dbReference type="Gene3D" id="3.10.580.10">
    <property type="entry name" value="CBS-domain"/>
    <property type="match status" value="1"/>
</dbReference>
<feature type="region of interest" description="Disordered" evidence="8">
    <location>
        <begin position="432"/>
        <end position="455"/>
    </location>
</feature>
<evidence type="ECO:0000313" key="12">
    <source>
        <dbReference type="EMBL" id="CAD7703718.1"/>
    </source>
</evidence>
<feature type="domain" description="CNNM transmembrane" evidence="11">
    <location>
        <begin position="24"/>
        <end position="203"/>
    </location>
</feature>
<comment type="caution">
    <text evidence="12">The sequence shown here is derived from an EMBL/GenBank/DDBJ whole genome shotgun (WGS) entry which is preliminary data.</text>
</comment>
<dbReference type="SUPFAM" id="SSF54631">
    <property type="entry name" value="CBS-domain pair"/>
    <property type="match status" value="1"/>
</dbReference>
<evidence type="ECO:0008006" key="14">
    <source>
        <dbReference type="Google" id="ProtNLM"/>
    </source>
</evidence>
<feature type="transmembrane region" description="Helical" evidence="9">
    <location>
        <begin position="113"/>
        <end position="135"/>
    </location>
</feature>
<feature type="transmembrane region" description="Helical" evidence="9">
    <location>
        <begin position="147"/>
        <end position="166"/>
    </location>
</feature>
<evidence type="ECO:0000256" key="9">
    <source>
        <dbReference type="SAM" id="Phobius"/>
    </source>
</evidence>
<evidence type="ECO:0000256" key="8">
    <source>
        <dbReference type="SAM" id="MobiDB-lite"/>
    </source>
</evidence>
<dbReference type="OrthoDB" id="5353557at2759"/>
<dbReference type="PANTHER" id="PTHR12064:SF97">
    <property type="entry name" value="METAL TRANSPORTER CNNM-5"/>
    <property type="match status" value="1"/>
</dbReference>
<feature type="transmembrane region" description="Helical" evidence="9">
    <location>
        <begin position="29"/>
        <end position="55"/>
    </location>
</feature>
<evidence type="ECO:0000313" key="13">
    <source>
        <dbReference type="Proteomes" id="UP000708148"/>
    </source>
</evidence>
<proteinExistence type="predicted"/>
<dbReference type="InterPro" id="IPR000644">
    <property type="entry name" value="CBS_dom"/>
</dbReference>
<keyword evidence="6" id="KW-0129">CBS domain</keyword>
<organism evidence="12 13">
    <name type="scientific">Ostreobium quekettii</name>
    <dbReference type="NCBI Taxonomy" id="121088"/>
    <lineage>
        <taxon>Eukaryota</taxon>
        <taxon>Viridiplantae</taxon>
        <taxon>Chlorophyta</taxon>
        <taxon>core chlorophytes</taxon>
        <taxon>Ulvophyceae</taxon>
        <taxon>TCBD clade</taxon>
        <taxon>Bryopsidales</taxon>
        <taxon>Ostreobineae</taxon>
        <taxon>Ostreobiaceae</taxon>
        <taxon>Ostreobium</taxon>
    </lineage>
</organism>
<dbReference type="PROSITE" id="PS51846">
    <property type="entry name" value="CNNM"/>
    <property type="match status" value="1"/>
</dbReference>
<dbReference type="PROSITE" id="PS51371">
    <property type="entry name" value="CBS"/>
    <property type="match status" value="1"/>
</dbReference>
<evidence type="ECO:0000256" key="7">
    <source>
        <dbReference type="PROSITE-ProRule" id="PRU01193"/>
    </source>
</evidence>
<dbReference type="InterPro" id="IPR002550">
    <property type="entry name" value="CNNM"/>
</dbReference>
<evidence type="ECO:0000256" key="5">
    <source>
        <dbReference type="ARBA" id="ARBA00023136"/>
    </source>
</evidence>
<accession>A0A8S1JC62</accession>
<dbReference type="GO" id="GO:0005737">
    <property type="term" value="C:cytoplasm"/>
    <property type="evidence" value="ECO:0007669"/>
    <property type="project" value="TreeGrafter"/>
</dbReference>
<dbReference type="GO" id="GO:0010960">
    <property type="term" value="P:magnesium ion homeostasis"/>
    <property type="evidence" value="ECO:0007669"/>
    <property type="project" value="InterPro"/>
</dbReference>
<evidence type="ECO:0000256" key="6">
    <source>
        <dbReference type="PROSITE-ProRule" id="PRU00703"/>
    </source>
</evidence>
<feature type="domain" description="CBS" evidence="10">
    <location>
        <begin position="288"/>
        <end position="360"/>
    </location>
</feature>
<evidence type="ECO:0000259" key="11">
    <source>
        <dbReference type="PROSITE" id="PS51846"/>
    </source>
</evidence>
<dbReference type="InterPro" id="IPR045095">
    <property type="entry name" value="ACDP"/>
</dbReference>
<gene>
    <name evidence="12" type="ORF">OSTQU699_LOCUS9074</name>
</gene>
<keyword evidence="5 7" id="KW-0472">Membrane</keyword>
<keyword evidence="3" id="KW-0677">Repeat</keyword>
<sequence>MSPLGEAALGPPGGDPPRGGRLAVFEDDVLYALASVSLVLFAGLMSGLSLGLMSIDKVELEVLKESGTESEKKCARSIMPVVENQHFTLVTLLLCNAAALEALPLFLDDLTDPVTAVILSVTVVLLVGEIIPQAVCAKYGLFVGGRCAWLVIALRVLTAPVSWPLAKLLDWVMGPNKTVLFKRAQLKAYVSLLDQDRGISKDEVAVIIGALDMQKKSAIEGMTPWDKVFMLSEDTALDENVLWDILGKGHSRIPVHRSGDRKDILGLVIVKELVLINPTRRKKVSDCHMRSIPRLPANAPMYDLLTLFRAGRSHMAVLCEPPKSTGSDSPDKSLALGDPLGIITLEDVIEELLQGEIVDETDKFVDNTQTQKVQTALLLARLPQNVKELLRFTRARSFADHSSKFRWLTRSTTATSLPFGSDAARTPLLQSLEGIGNPGLSPSDNGDPLGDASYS</sequence>
<protein>
    <recommendedName>
        <fullName evidence="14">CNNM transmembrane domain-containing protein</fullName>
    </recommendedName>
</protein>
<dbReference type="InterPro" id="IPR044751">
    <property type="entry name" value="Ion_transp-like_CBS"/>
</dbReference>
<dbReference type="GO" id="GO:0016020">
    <property type="term" value="C:membrane"/>
    <property type="evidence" value="ECO:0007669"/>
    <property type="project" value="UniProtKB-SubCell"/>
</dbReference>
<dbReference type="EMBL" id="CAJHUC010002372">
    <property type="protein sequence ID" value="CAD7703718.1"/>
    <property type="molecule type" value="Genomic_DNA"/>
</dbReference>
<comment type="subcellular location">
    <subcellularLocation>
        <location evidence="1">Membrane</location>
        <topology evidence="1">Multi-pass membrane protein</topology>
    </subcellularLocation>
</comment>
<reference evidence="12" key="1">
    <citation type="submission" date="2020-12" db="EMBL/GenBank/DDBJ databases">
        <authorList>
            <person name="Iha C."/>
        </authorList>
    </citation>
    <scope>NUCLEOTIDE SEQUENCE</scope>
</reference>
<keyword evidence="4 7" id="KW-1133">Transmembrane helix</keyword>
<dbReference type="Pfam" id="PF01595">
    <property type="entry name" value="CNNM"/>
    <property type="match status" value="1"/>
</dbReference>
<dbReference type="Proteomes" id="UP000708148">
    <property type="component" value="Unassembled WGS sequence"/>
</dbReference>
<dbReference type="FunFam" id="3.10.580.10:FF:000006">
    <property type="entry name" value="DUF21 and CBS domain protein"/>
    <property type="match status" value="1"/>
</dbReference>
<evidence type="ECO:0000256" key="3">
    <source>
        <dbReference type="ARBA" id="ARBA00022737"/>
    </source>
</evidence>
<evidence type="ECO:0000256" key="2">
    <source>
        <dbReference type="ARBA" id="ARBA00022692"/>
    </source>
</evidence>
<dbReference type="AlphaFoldDB" id="A0A8S1JC62"/>
<keyword evidence="13" id="KW-1185">Reference proteome</keyword>
<dbReference type="PANTHER" id="PTHR12064">
    <property type="entry name" value="METAL TRANSPORTER CNNM"/>
    <property type="match status" value="1"/>
</dbReference>
<evidence type="ECO:0000256" key="4">
    <source>
        <dbReference type="ARBA" id="ARBA00022989"/>
    </source>
</evidence>
<dbReference type="CDD" id="cd04590">
    <property type="entry name" value="CBS_pair_CorC_HlyC_assoc"/>
    <property type="match status" value="1"/>
</dbReference>
<evidence type="ECO:0000256" key="1">
    <source>
        <dbReference type="ARBA" id="ARBA00004141"/>
    </source>
</evidence>
<evidence type="ECO:0000259" key="10">
    <source>
        <dbReference type="PROSITE" id="PS51371"/>
    </source>
</evidence>
<keyword evidence="2 7" id="KW-0812">Transmembrane</keyword>
<dbReference type="InterPro" id="IPR046342">
    <property type="entry name" value="CBS_dom_sf"/>
</dbReference>
<name>A0A8S1JC62_9CHLO</name>
<dbReference type="GO" id="GO:0030026">
    <property type="term" value="P:intracellular manganese ion homeostasis"/>
    <property type="evidence" value="ECO:0007669"/>
    <property type="project" value="TreeGrafter"/>
</dbReference>